<comment type="subcellular location">
    <subcellularLocation>
        <location evidence="2">Endoplasmic reticulum membrane</location>
        <topology evidence="2">Single-pass membrane protein</topology>
    </subcellularLocation>
</comment>
<dbReference type="InterPro" id="IPR015424">
    <property type="entry name" value="PyrdxlP-dep_Trfase"/>
</dbReference>
<keyword evidence="8" id="KW-0746">Sphingolipid metabolism</keyword>
<comment type="caution">
    <text evidence="18">The sequence shown here is derived from an EMBL/GenBank/DDBJ whole genome shotgun (WGS) entry which is preliminary data.</text>
</comment>
<accession>A0A642URW5</accession>
<dbReference type="OMA" id="FKDHQFT"/>
<comment type="cofactor">
    <cofactor evidence="1 16 17">
        <name>pyridoxal 5'-phosphate</name>
        <dbReference type="ChEBI" id="CHEBI:597326"/>
    </cofactor>
</comment>
<gene>
    <name evidence="18" type="ORF">DIURU_002054</name>
</gene>
<evidence type="ECO:0000313" key="18">
    <source>
        <dbReference type="EMBL" id="KAA8904102.1"/>
    </source>
</evidence>
<dbReference type="PANTHER" id="PTHR42735:SF6">
    <property type="entry name" value="SPHINGOSINE-1-PHOSPHATE LYASE 1"/>
    <property type="match status" value="1"/>
</dbReference>
<dbReference type="EC" id="4.1.2.27" evidence="14"/>
<evidence type="ECO:0000256" key="10">
    <source>
        <dbReference type="ARBA" id="ARBA00023098"/>
    </source>
</evidence>
<comment type="pathway">
    <text evidence="3">Lipid metabolism; sphingolipid metabolism.</text>
</comment>
<dbReference type="InterPro" id="IPR015422">
    <property type="entry name" value="PyrdxlP-dep_Trfase_small"/>
</dbReference>
<evidence type="ECO:0000256" key="17">
    <source>
        <dbReference type="RuleBase" id="RU000382"/>
    </source>
</evidence>
<dbReference type="GO" id="GO:0019752">
    <property type="term" value="P:carboxylic acid metabolic process"/>
    <property type="evidence" value="ECO:0007669"/>
    <property type="project" value="InterPro"/>
</dbReference>
<dbReference type="GO" id="GO:0005789">
    <property type="term" value="C:endoplasmic reticulum membrane"/>
    <property type="evidence" value="ECO:0007669"/>
    <property type="project" value="UniProtKB-SubCell"/>
</dbReference>
<evidence type="ECO:0000256" key="5">
    <source>
        <dbReference type="ARBA" id="ARBA00022692"/>
    </source>
</evidence>
<dbReference type="PANTHER" id="PTHR42735">
    <property type="match status" value="1"/>
</dbReference>
<evidence type="ECO:0000256" key="9">
    <source>
        <dbReference type="ARBA" id="ARBA00022989"/>
    </source>
</evidence>
<dbReference type="Gene3D" id="3.90.1150.10">
    <property type="entry name" value="Aspartate Aminotransferase, domain 1"/>
    <property type="match status" value="1"/>
</dbReference>
<dbReference type="FunFam" id="3.40.640.10:FF:000020">
    <property type="entry name" value="sphingosine-1-phosphate lyase 1"/>
    <property type="match status" value="1"/>
</dbReference>
<evidence type="ECO:0000256" key="1">
    <source>
        <dbReference type="ARBA" id="ARBA00001933"/>
    </source>
</evidence>
<evidence type="ECO:0000313" key="19">
    <source>
        <dbReference type="Proteomes" id="UP000449547"/>
    </source>
</evidence>
<dbReference type="Proteomes" id="UP000449547">
    <property type="component" value="Unassembled WGS sequence"/>
</dbReference>
<dbReference type="SUPFAM" id="SSF53383">
    <property type="entry name" value="PLP-dependent transferases"/>
    <property type="match status" value="1"/>
</dbReference>
<comment type="similarity">
    <text evidence="13">Belongs to the group II decarboxylase family. Sphingosine-1-phosphate lyase subfamily.</text>
</comment>
<reference evidence="18 19" key="1">
    <citation type="submission" date="2019-07" db="EMBL/GenBank/DDBJ databases">
        <title>Genome assembly of two rare yeast pathogens: Diutina rugosa and Trichomonascus ciferrii.</title>
        <authorList>
            <person name="Mixao V."/>
            <person name="Saus E."/>
            <person name="Hansen A."/>
            <person name="Lass-Flor C."/>
            <person name="Gabaldon T."/>
        </authorList>
    </citation>
    <scope>NUCLEOTIDE SEQUENCE [LARGE SCALE GENOMIC DNA]</scope>
    <source>
        <strain evidence="18 19">CBS 613</strain>
    </source>
</reference>
<dbReference type="InterPro" id="IPR050477">
    <property type="entry name" value="GrpII_AminoAcid_Decarb"/>
</dbReference>
<keyword evidence="11" id="KW-0472">Membrane</keyword>
<dbReference type="GO" id="GO:0030170">
    <property type="term" value="F:pyridoxal phosphate binding"/>
    <property type="evidence" value="ECO:0007669"/>
    <property type="project" value="InterPro"/>
</dbReference>
<comment type="pathway">
    <text evidence="4">Sphingolipid metabolism.</text>
</comment>
<evidence type="ECO:0000256" key="13">
    <source>
        <dbReference type="ARBA" id="ARBA00038302"/>
    </source>
</evidence>
<evidence type="ECO:0000256" key="7">
    <source>
        <dbReference type="ARBA" id="ARBA00022898"/>
    </source>
</evidence>
<keyword evidence="19" id="KW-1185">Reference proteome</keyword>
<organism evidence="18 19">
    <name type="scientific">Diutina rugosa</name>
    <name type="common">Yeast</name>
    <name type="synonym">Candida rugosa</name>
    <dbReference type="NCBI Taxonomy" id="5481"/>
    <lineage>
        <taxon>Eukaryota</taxon>
        <taxon>Fungi</taxon>
        <taxon>Dikarya</taxon>
        <taxon>Ascomycota</taxon>
        <taxon>Saccharomycotina</taxon>
        <taxon>Pichiomycetes</taxon>
        <taxon>Debaryomycetaceae</taxon>
        <taxon>Diutina</taxon>
    </lineage>
</organism>
<evidence type="ECO:0000256" key="3">
    <source>
        <dbReference type="ARBA" id="ARBA00004760"/>
    </source>
</evidence>
<keyword evidence="12 17" id="KW-0456">Lyase</keyword>
<dbReference type="Pfam" id="PF00282">
    <property type="entry name" value="Pyridoxal_deC"/>
    <property type="match status" value="1"/>
</dbReference>
<keyword evidence="10" id="KW-0443">Lipid metabolism</keyword>
<sequence>MTLSSWQAPVARFVDDALATNGASVAIALRQYVVAHYLIHGWWGYANLLRDIVLLSMASRLFQTVWTYVYGYGPVGSAKMAYNYSSRRFFAWVLSLPPIKSKVDKQVSEAMTKVEAGLIKNDDSLLQLHKLPTEGLPVNDIDAELDKLANLEHTDYLNGRVSGAVYHGGDELLALQTRAYEKYSVANQLHPDVFPGVRKMEAEVVSMVLRAFNAPETGVGCTTSGGTESLLLAGLAAREYGKRYKGITRPEIIAPVTIHAGIEKACYYFGMTLHKVDLNPKTYQVDVAQVKRLINGNTVLLCGSTPNYPHGVMDDIEALGELATKYNIPLHVDACLGSFIVSFLSKSKVHGDKKLPITDFRVPGVTSISCDTHKYGFAPKGSSIIMYRSHKMRECQYYVSTDWTGGLYGSPTLAGSRPGALMVGCWATMLHMGEDGYTKLCYEIVSTAMKFRTAIETHPTLSKYLEVIGNPLGSVVAFKTKTDNVFNIYDLSDDLSHKGWHYATLQNPPALHFAFTRLTVPIIDELIQGVVDSVEKLAAASDGKRAKPRGDTGSFYGVAGSVSTTGVADRLIVGFLDALYKQ</sequence>
<dbReference type="InterPro" id="IPR015421">
    <property type="entry name" value="PyrdxlP-dep_Trfase_major"/>
</dbReference>
<dbReference type="GeneID" id="54780705"/>
<keyword evidence="5" id="KW-0812">Transmembrane</keyword>
<dbReference type="GO" id="GO:0030149">
    <property type="term" value="P:sphingolipid catabolic process"/>
    <property type="evidence" value="ECO:0007669"/>
    <property type="project" value="TreeGrafter"/>
</dbReference>
<dbReference type="AlphaFoldDB" id="A0A642URW5"/>
<evidence type="ECO:0000256" key="2">
    <source>
        <dbReference type="ARBA" id="ARBA00004389"/>
    </source>
</evidence>
<evidence type="ECO:0000256" key="11">
    <source>
        <dbReference type="ARBA" id="ARBA00023136"/>
    </source>
</evidence>
<dbReference type="InterPro" id="IPR002129">
    <property type="entry name" value="PyrdxlP-dep_de-COase"/>
</dbReference>
<keyword evidence="7 16" id="KW-0663">Pyridoxal phosphate</keyword>
<evidence type="ECO:0000256" key="14">
    <source>
        <dbReference type="ARBA" id="ARBA00038965"/>
    </source>
</evidence>
<keyword evidence="9" id="KW-1133">Transmembrane helix</keyword>
<dbReference type="RefSeq" id="XP_034013187.1">
    <property type="nucleotide sequence ID" value="XM_034154664.1"/>
</dbReference>
<dbReference type="EMBL" id="SWFT01000064">
    <property type="protein sequence ID" value="KAA8904102.1"/>
    <property type="molecule type" value="Genomic_DNA"/>
</dbReference>
<feature type="modified residue" description="N6-(pyridoxal phosphate)lysine" evidence="16">
    <location>
        <position position="374"/>
    </location>
</feature>
<dbReference type="Gene3D" id="6.10.140.2150">
    <property type="match status" value="1"/>
</dbReference>
<evidence type="ECO:0000256" key="6">
    <source>
        <dbReference type="ARBA" id="ARBA00022824"/>
    </source>
</evidence>
<evidence type="ECO:0000256" key="4">
    <source>
        <dbReference type="ARBA" id="ARBA00004991"/>
    </source>
</evidence>
<evidence type="ECO:0000256" key="8">
    <source>
        <dbReference type="ARBA" id="ARBA00022919"/>
    </source>
</evidence>
<evidence type="ECO:0000256" key="12">
    <source>
        <dbReference type="ARBA" id="ARBA00023239"/>
    </source>
</evidence>
<proteinExistence type="inferred from homology"/>
<dbReference type="OrthoDB" id="10254570at2759"/>
<evidence type="ECO:0000256" key="15">
    <source>
        <dbReference type="ARBA" id="ARBA00042568"/>
    </source>
</evidence>
<keyword evidence="6" id="KW-0256">Endoplasmic reticulum</keyword>
<protein>
    <recommendedName>
        <fullName evidence="14">sphinganine-1-phosphate aldolase</fullName>
        <ecNumber evidence="14">4.1.2.27</ecNumber>
    </recommendedName>
    <alternativeName>
        <fullName evidence="15">Sphingosine-1-phosphate aldolase</fullName>
    </alternativeName>
</protein>
<dbReference type="GO" id="GO:0008117">
    <property type="term" value="F:sphinganine-1-phosphate aldolase activity"/>
    <property type="evidence" value="ECO:0007669"/>
    <property type="project" value="UniProtKB-EC"/>
</dbReference>
<name>A0A642URW5_DIURU</name>
<dbReference type="Gene3D" id="3.40.640.10">
    <property type="entry name" value="Type I PLP-dependent aspartate aminotransferase-like (Major domain)"/>
    <property type="match status" value="1"/>
</dbReference>
<dbReference type="VEuPathDB" id="FungiDB:DIURU_002054"/>
<evidence type="ECO:0000256" key="16">
    <source>
        <dbReference type="PIRSR" id="PIRSR602129-50"/>
    </source>
</evidence>